<proteinExistence type="inferred from homology"/>
<feature type="chain" id="PRO_5005521378" evidence="3">
    <location>
        <begin position="27"/>
        <end position="465"/>
    </location>
</feature>
<protein>
    <submittedName>
        <fullName evidence="5">Membrane metallo-endopeptidase-like 1</fullName>
    </submittedName>
</protein>
<dbReference type="InterPro" id="IPR024079">
    <property type="entry name" value="MetalloPept_cat_dom_sf"/>
</dbReference>
<feature type="signal peptide" evidence="3">
    <location>
        <begin position="1"/>
        <end position="26"/>
    </location>
</feature>
<dbReference type="Gene3D" id="1.10.1380.10">
    <property type="entry name" value="Neutral endopeptidase , domain2"/>
    <property type="match status" value="1"/>
</dbReference>
<dbReference type="AlphaFoldDB" id="A0A0K8UTI7"/>
<dbReference type="OrthoDB" id="6475849at2759"/>
<keyword evidence="3" id="KW-0732">Signal</keyword>
<reference evidence="5" key="1">
    <citation type="submission" date="2015-06" db="EMBL/GenBank/DDBJ databases">
        <authorList>
            <person name="Hoefler B.C."/>
            <person name="Straight P.D."/>
        </authorList>
    </citation>
    <scope>NUCLEOTIDE SEQUENCE</scope>
</reference>
<evidence type="ECO:0000256" key="2">
    <source>
        <dbReference type="ARBA" id="ARBA00007357"/>
    </source>
</evidence>
<dbReference type="GO" id="GO:0016485">
    <property type="term" value="P:protein processing"/>
    <property type="evidence" value="ECO:0007669"/>
    <property type="project" value="TreeGrafter"/>
</dbReference>
<evidence type="ECO:0000256" key="3">
    <source>
        <dbReference type="SAM" id="SignalP"/>
    </source>
</evidence>
<dbReference type="InterPro" id="IPR008753">
    <property type="entry name" value="Peptidase_M13_N"/>
</dbReference>
<dbReference type="InterPro" id="IPR000718">
    <property type="entry name" value="Peptidase_M13"/>
</dbReference>
<accession>A0A0K8UTI7</accession>
<evidence type="ECO:0000256" key="1">
    <source>
        <dbReference type="ARBA" id="ARBA00004401"/>
    </source>
</evidence>
<evidence type="ECO:0000313" key="5">
    <source>
        <dbReference type="EMBL" id="JAI30009.1"/>
    </source>
</evidence>
<dbReference type="PANTHER" id="PTHR11733:SF241">
    <property type="entry name" value="GH26575P-RELATED"/>
    <property type="match status" value="1"/>
</dbReference>
<comment type="subcellular location">
    <subcellularLocation>
        <location evidence="1">Cell membrane</location>
        <topology evidence="1">Single-pass type II membrane protein</topology>
    </subcellularLocation>
</comment>
<dbReference type="GO" id="GO:0004222">
    <property type="term" value="F:metalloendopeptidase activity"/>
    <property type="evidence" value="ECO:0007669"/>
    <property type="project" value="InterPro"/>
</dbReference>
<comment type="similarity">
    <text evidence="2">Belongs to the peptidase M13 family.</text>
</comment>
<sequence>MKVEIFGLSFLPIQLLMLSALATCTAKPTNTASEVIVVNTTAADDSSQHPNTELILSADNDTGVSTKASTVNAADNGLNEIESEYRVEYAKKMLTYMNQSVEPCDDFYEYACGNWKNVMVEHQSQHKRSNLIDIFYSLGEAIQQLLLDEKQPRDDFVYKEELNLTKRIYSDCLAADIYPLQKSEVYLEVIKSIGGFPAVDSSWKPDNFSWFNMSAHLTNYDVIGLIKEEVLPQYPFPPYFKLPDLGFAYIVHSDNIHLNSSKELNEKLMRNYLRLYGVDDEQKIDQIITDIVNVWSAILNITKNFDEDLAKCEVLSAVVMNEEMFPLWDSYLEIAWNGTQFELEDEDTWPCNYFYNQLDKVCNANKEAIANYFALKFIYRMDAHLQNKKFQTEHCNTMIQFTLPHLLDKIYMEVRNRRIKLKNNIKNGFCIWVKPCQVILGNFAKLPILKISSSLGEDQTHTPPI</sequence>
<dbReference type="PROSITE" id="PS51885">
    <property type="entry name" value="NEPRILYSIN"/>
    <property type="match status" value="1"/>
</dbReference>
<dbReference type="Gene3D" id="3.40.390.10">
    <property type="entry name" value="Collagenase (Catalytic Domain)"/>
    <property type="match status" value="1"/>
</dbReference>
<gene>
    <name evidence="5" type="primary">MMEL1_9</name>
    <name evidence="5" type="ORF">c1_g2_i3</name>
</gene>
<name>A0A0K8UTI7_BACLA</name>
<dbReference type="InterPro" id="IPR042089">
    <property type="entry name" value="Peptidase_M13_dom_2"/>
</dbReference>
<dbReference type="PANTHER" id="PTHR11733">
    <property type="entry name" value="ZINC METALLOPROTEASE FAMILY M13 NEPRILYSIN-RELATED"/>
    <property type="match status" value="1"/>
</dbReference>
<feature type="domain" description="Peptidase M13 N-terminal" evidence="4">
    <location>
        <begin position="103"/>
        <end position="387"/>
    </location>
</feature>
<dbReference type="GO" id="GO:0005886">
    <property type="term" value="C:plasma membrane"/>
    <property type="evidence" value="ECO:0007669"/>
    <property type="project" value="UniProtKB-SubCell"/>
</dbReference>
<evidence type="ECO:0000259" key="4">
    <source>
        <dbReference type="Pfam" id="PF05649"/>
    </source>
</evidence>
<dbReference type="Pfam" id="PF05649">
    <property type="entry name" value="Peptidase_M13_N"/>
    <property type="match status" value="1"/>
</dbReference>
<dbReference type="SUPFAM" id="SSF55486">
    <property type="entry name" value="Metalloproteases ('zincins'), catalytic domain"/>
    <property type="match status" value="1"/>
</dbReference>
<organism evidence="5">
    <name type="scientific">Bactrocera latifrons</name>
    <name type="common">Malaysian fruit fly</name>
    <name type="synonym">Chaetodacus latifrons</name>
    <dbReference type="NCBI Taxonomy" id="174628"/>
    <lineage>
        <taxon>Eukaryota</taxon>
        <taxon>Metazoa</taxon>
        <taxon>Ecdysozoa</taxon>
        <taxon>Arthropoda</taxon>
        <taxon>Hexapoda</taxon>
        <taxon>Insecta</taxon>
        <taxon>Pterygota</taxon>
        <taxon>Neoptera</taxon>
        <taxon>Endopterygota</taxon>
        <taxon>Diptera</taxon>
        <taxon>Brachycera</taxon>
        <taxon>Muscomorpha</taxon>
        <taxon>Tephritoidea</taxon>
        <taxon>Tephritidae</taxon>
        <taxon>Bactrocera</taxon>
        <taxon>Bactrocera</taxon>
    </lineage>
</organism>
<dbReference type="EMBL" id="GDHF01022305">
    <property type="protein sequence ID" value="JAI30009.1"/>
    <property type="molecule type" value="Transcribed_RNA"/>
</dbReference>